<feature type="disulfide bond" evidence="12">
    <location>
        <begin position="292"/>
        <end position="302"/>
    </location>
</feature>
<evidence type="ECO:0000256" key="5">
    <source>
        <dbReference type="ARBA" id="ARBA00022729"/>
    </source>
</evidence>
<feature type="domain" description="EGF-like" evidence="14">
    <location>
        <begin position="251"/>
        <end position="286"/>
    </location>
</feature>
<dbReference type="InterPro" id="IPR009030">
    <property type="entry name" value="Growth_fac_rcpt_cys_sf"/>
</dbReference>
<dbReference type="InterPro" id="IPR051022">
    <property type="entry name" value="Notch_Cell-Fate_Det"/>
</dbReference>
<evidence type="ECO:0000259" key="14">
    <source>
        <dbReference type="PROSITE" id="PS50026"/>
    </source>
</evidence>
<evidence type="ECO:0000256" key="4">
    <source>
        <dbReference type="ARBA" id="ARBA00022692"/>
    </source>
</evidence>
<dbReference type="GeneID" id="119746270"/>
<feature type="domain" description="EGF-like" evidence="14">
    <location>
        <begin position="362"/>
        <end position="397"/>
    </location>
</feature>
<feature type="domain" description="EGF-like" evidence="14">
    <location>
        <begin position="325"/>
        <end position="360"/>
    </location>
</feature>
<evidence type="ECO:0000256" key="1">
    <source>
        <dbReference type="ARBA" id="ARBA00004251"/>
    </source>
</evidence>
<keyword evidence="10 13" id="KW-1015">Disulfide bond</keyword>
<dbReference type="InterPro" id="IPR003609">
    <property type="entry name" value="Pan_app"/>
</dbReference>
<dbReference type="Gene3D" id="2.10.25.10">
    <property type="entry name" value="Laminin"/>
    <property type="match status" value="7"/>
</dbReference>
<evidence type="ECO:0000259" key="15">
    <source>
        <dbReference type="PROSITE" id="PS50287"/>
    </source>
</evidence>
<dbReference type="InterPro" id="IPR000742">
    <property type="entry name" value="EGF"/>
</dbReference>
<feature type="disulfide bond" evidence="12">
    <location>
        <begin position="218"/>
        <end position="228"/>
    </location>
</feature>
<evidence type="ECO:0000256" key="12">
    <source>
        <dbReference type="PROSITE-ProRule" id="PRU00076"/>
    </source>
</evidence>
<dbReference type="CDD" id="cd00054">
    <property type="entry name" value="EGF_CA"/>
    <property type="match status" value="7"/>
</dbReference>
<feature type="disulfide bond" evidence="12">
    <location>
        <begin position="276"/>
        <end position="285"/>
    </location>
</feature>
<feature type="domain" description="SRCR" evidence="15">
    <location>
        <begin position="401"/>
        <end position="501"/>
    </location>
</feature>
<dbReference type="PANTHER" id="PTHR24049">
    <property type="entry name" value="CRUMBS FAMILY MEMBER"/>
    <property type="match status" value="1"/>
</dbReference>
<dbReference type="FunFam" id="2.10.25.10:FF:000004">
    <property type="entry name" value="Neurogenic locus notch 1"/>
    <property type="match status" value="1"/>
</dbReference>
<keyword evidence="4" id="KW-0812">Transmembrane</keyword>
<feature type="disulfide bond" evidence="12">
    <location>
        <begin position="387"/>
        <end position="396"/>
    </location>
</feature>
<evidence type="ECO:0000256" key="7">
    <source>
        <dbReference type="ARBA" id="ARBA00022837"/>
    </source>
</evidence>
<keyword evidence="5" id="KW-0732">Signal</keyword>
<dbReference type="PROSITE" id="PS00420">
    <property type="entry name" value="SRCR_1"/>
    <property type="match status" value="2"/>
</dbReference>
<feature type="disulfide bond" evidence="12">
    <location>
        <begin position="202"/>
        <end position="211"/>
    </location>
</feature>
<dbReference type="InterPro" id="IPR001881">
    <property type="entry name" value="EGF-like_Ca-bd_dom"/>
</dbReference>
<dbReference type="GO" id="GO:0007154">
    <property type="term" value="P:cell communication"/>
    <property type="evidence" value="ECO:0007669"/>
    <property type="project" value="UniProtKB-ARBA"/>
</dbReference>
<dbReference type="SUPFAM" id="SSF56487">
    <property type="entry name" value="SRCR-like"/>
    <property type="match status" value="2"/>
</dbReference>
<keyword evidence="2" id="KW-1003">Cell membrane</keyword>
<feature type="domain" description="EGF-like" evidence="14">
    <location>
        <begin position="138"/>
        <end position="174"/>
    </location>
</feature>
<feature type="disulfide bond" evidence="13">
    <location>
        <begin position="426"/>
        <end position="490"/>
    </location>
</feature>
<dbReference type="Gene3D" id="3.10.250.10">
    <property type="entry name" value="SRCR-like domain"/>
    <property type="match status" value="2"/>
</dbReference>
<keyword evidence="8" id="KW-1133">Transmembrane helix</keyword>
<dbReference type="OMA" id="ECESISY"/>
<feature type="disulfide bond" evidence="12">
    <location>
        <begin position="255"/>
        <end position="265"/>
    </location>
</feature>
<dbReference type="InterPro" id="IPR018097">
    <property type="entry name" value="EGF_Ca-bd_CS"/>
</dbReference>
<dbReference type="AlphaFoldDB" id="A0A914BS90"/>
<dbReference type="PANTHER" id="PTHR24049:SF35">
    <property type="entry name" value="EGF-LIKE DOMAIN-CONTAINING PROTEIN"/>
    <property type="match status" value="1"/>
</dbReference>
<organism evidence="17 18">
    <name type="scientific">Patiria miniata</name>
    <name type="common">Bat star</name>
    <name type="synonym">Asterina miniata</name>
    <dbReference type="NCBI Taxonomy" id="46514"/>
    <lineage>
        <taxon>Eukaryota</taxon>
        <taxon>Metazoa</taxon>
        <taxon>Echinodermata</taxon>
        <taxon>Eleutherozoa</taxon>
        <taxon>Asterozoa</taxon>
        <taxon>Asteroidea</taxon>
        <taxon>Valvatacea</taxon>
        <taxon>Valvatida</taxon>
        <taxon>Asterinidae</taxon>
        <taxon>Patiria</taxon>
    </lineage>
</organism>
<dbReference type="SUPFAM" id="SSF57184">
    <property type="entry name" value="Growth factor receptor domain"/>
    <property type="match status" value="1"/>
</dbReference>
<dbReference type="PROSITE" id="PS50026">
    <property type="entry name" value="EGF_3"/>
    <property type="match status" value="7"/>
</dbReference>
<dbReference type="PRINTS" id="PR00010">
    <property type="entry name" value="EGFBLOOD"/>
</dbReference>
<dbReference type="InterPro" id="IPR036772">
    <property type="entry name" value="SRCR-like_dom_sf"/>
</dbReference>
<evidence type="ECO:0000313" key="17">
    <source>
        <dbReference type="EnsemblMetazoa" id="XP_038079044.1"/>
    </source>
</evidence>
<dbReference type="GO" id="GO:0005509">
    <property type="term" value="F:calcium ion binding"/>
    <property type="evidence" value="ECO:0007669"/>
    <property type="project" value="InterPro"/>
</dbReference>
<dbReference type="SUPFAM" id="SSF57196">
    <property type="entry name" value="EGF/Laminin"/>
    <property type="match status" value="4"/>
</dbReference>
<comment type="subcellular location">
    <subcellularLocation>
        <location evidence="1">Cell membrane</location>
        <topology evidence="1">Single-pass type I membrane protein</topology>
    </subcellularLocation>
</comment>
<feature type="domain" description="EGF-like" evidence="14">
    <location>
        <begin position="176"/>
        <end position="212"/>
    </location>
</feature>
<dbReference type="InterPro" id="IPR000152">
    <property type="entry name" value="EGF-type_Asp/Asn_hydroxyl_site"/>
</dbReference>
<dbReference type="SMART" id="SM00202">
    <property type="entry name" value="SR"/>
    <property type="match status" value="2"/>
</dbReference>
<evidence type="ECO:0000256" key="6">
    <source>
        <dbReference type="ARBA" id="ARBA00022737"/>
    </source>
</evidence>
<evidence type="ECO:0000256" key="11">
    <source>
        <dbReference type="ARBA" id="ARBA00023180"/>
    </source>
</evidence>
<dbReference type="FunFam" id="2.10.25.10:FF:000006">
    <property type="entry name" value="Versican core protein-like isoform 1"/>
    <property type="match status" value="1"/>
</dbReference>
<protein>
    <submittedName>
        <fullName evidence="17">Uncharacterized protein</fullName>
    </submittedName>
</protein>
<feature type="disulfide bond" evidence="13">
    <location>
        <begin position="573"/>
        <end position="583"/>
    </location>
</feature>
<dbReference type="PROSITE" id="PS01186">
    <property type="entry name" value="EGF_2"/>
    <property type="match status" value="7"/>
</dbReference>
<feature type="disulfide bond" evidence="12">
    <location>
        <begin position="350"/>
        <end position="359"/>
    </location>
</feature>
<dbReference type="PRINTS" id="PR00258">
    <property type="entry name" value="SPERACTRCPTR"/>
</dbReference>
<name>A0A914BS90_PATMI</name>
<feature type="domain" description="EGF-like" evidence="14">
    <location>
        <begin position="214"/>
        <end position="249"/>
    </location>
</feature>
<dbReference type="FunFam" id="2.10.25.10:FF:000143">
    <property type="entry name" value="Protein crumbs 1"/>
    <property type="match status" value="1"/>
</dbReference>
<evidence type="ECO:0000256" key="8">
    <source>
        <dbReference type="ARBA" id="ARBA00022989"/>
    </source>
</evidence>
<feature type="disulfide bond" evidence="12">
    <location>
        <begin position="164"/>
        <end position="173"/>
    </location>
</feature>
<keyword evidence="9" id="KW-0472">Membrane</keyword>
<dbReference type="InterPro" id="IPR001190">
    <property type="entry name" value="SRCR"/>
</dbReference>
<dbReference type="FunFam" id="2.10.25.10:FF:000391">
    <property type="entry name" value="Weary, isoform C"/>
    <property type="match status" value="4"/>
</dbReference>
<evidence type="ECO:0000259" key="16">
    <source>
        <dbReference type="PROSITE" id="PS50948"/>
    </source>
</evidence>
<dbReference type="SMART" id="SM00179">
    <property type="entry name" value="EGF_CA"/>
    <property type="match status" value="7"/>
</dbReference>
<accession>A0A914BS90</accession>
<feature type="domain" description="EGF-like" evidence="14">
    <location>
        <begin position="288"/>
        <end position="323"/>
    </location>
</feature>
<feature type="disulfide bond" evidence="12">
    <location>
        <begin position="239"/>
        <end position="248"/>
    </location>
</feature>
<keyword evidence="7" id="KW-0106">Calcium</keyword>
<feature type="disulfide bond" evidence="13">
    <location>
        <begin position="542"/>
        <end position="603"/>
    </location>
</feature>
<feature type="domain" description="Apple" evidence="16">
    <location>
        <begin position="42"/>
        <end position="110"/>
    </location>
</feature>
<dbReference type="SMART" id="SM00181">
    <property type="entry name" value="EGF"/>
    <property type="match status" value="7"/>
</dbReference>
<keyword evidence="6" id="KW-0677">Repeat</keyword>
<feature type="disulfide bond" evidence="12">
    <location>
        <begin position="313"/>
        <end position="322"/>
    </location>
</feature>
<evidence type="ECO:0000313" key="18">
    <source>
        <dbReference type="Proteomes" id="UP000887568"/>
    </source>
</evidence>
<feature type="disulfide bond" evidence="13">
    <location>
        <begin position="439"/>
        <end position="500"/>
    </location>
</feature>
<dbReference type="PROSITE" id="PS50948">
    <property type="entry name" value="PAN"/>
    <property type="match status" value="1"/>
</dbReference>
<evidence type="ECO:0000256" key="10">
    <source>
        <dbReference type="ARBA" id="ARBA00023157"/>
    </source>
</evidence>
<dbReference type="GO" id="GO:0023052">
    <property type="term" value="P:signaling"/>
    <property type="evidence" value="ECO:0007669"/>
    <property type="project" value="UniProtKB-ARBA"/>
</dbReference>
<dbReference type="PROSITE" id="PS00010">
    <property type="entry name" value="ASX_HYDROXYL"/>
    <property type="match status" value="7"/>
</dbReference>
<dbReference type="FunFam" id="3.10.250.10:FF:000001">
    <property type="entry name" value="Lysyl oxidase 4 isoform X1"/>
    <property type="match status" value="1"/>
</dbReference>
<feature type="domain" description="SRCR" evidence="15">
    <location>
        <begin position="504"/>
        <end position="604"/>
    </location>
</feature>
<keyword evidence="3 12" id="KW-0245">EGF-like domain</keyword>
<dbReference type="PROSITE" id="PS50287">
    <property type="entry name" value="SRCR_2"/>
    <property type="match status" value="2"/>
</dbReference>
<feature type="disulfide bond" evidence="13">
    <location>
        <begin position="529"/>
        <end position="593"/>
    </location>
</feature>
<comment type="caution">
    <text evidence="12">Lacks conserved residue(s) required for the propagation of feature annotation.</text>
</comment>
<feature type="disulfide bond" evidence="12">
    <location>
        <begin position="366"/>
        <end position="376"/>
    </location>
</feature>
<dbReference type="Proteomes" id="UP000887568">
    <property type="component" value="Unplaced"/>
</dbReference>
<reference evidence="17" key="1">
    <citation type="submission" date="2022-11" db="UniProtKB">
        <authorList>
            <consortium name="EnsemblMetazoa"/>
        </authorList>
    </citation>
    <scope>IDENTIFICATION</scope>
</reference>
<dbReference type="PROSITE" id="PS01187">
    <property type="entry name" value="EGF_CA"/>
    <property type="match status" value="4"/>
</dbReference>
<dbReference type="FunFam" id="3.10.250.10:FF:000011">
    <property type="entry name" value="Scavenger receptor class A member 5"/>
    <property type="match status" value="1"/>
</dbReference>
<dbReference type="PROSITE" id="PS00022">
    <property type="entry name" value="EGF_1"/>
    <property type="match status" value="7"/>
</dbReference>
<dbReference type="OrthoDB" id="283575at2759"/>
<dbReference type="EnsemblMetazoa" id="XM_038223116.1">
    <property type="protein sequence ID" value="XP_038079044.1"/>
    <property type="gene ID" value="LOC119746270"/>
</dbReference>
<feature type="disulfide bond" evidence="13">
    <location>
        <begin position="470"/>
        <end position="480"/>
    </location>
</feature>
<sequence length="606" mass="63048">MASNAATLLYATAAAACVVFAVLPWVHGIESSWGHRGFKVHCEKGIRLGDGDAGLGVSRKTSSKAQCLRSCFARPECESISYSPETGQCYMSDSTKGVAGASQDEGYVYCGPDQDEVWERTAITVELPTTTLMPTTLEPNECDSDPCQNGAACNDGPDMFTCDCAPGYEGTTCNTNTDECGSNPCQNGANCVDAVNEYACTCLAGYDGVHCETNINECASSPCQNGVCNDAVNSYTCTCSAGYEGTLCDTNTNECASSPCQNGVCNDAVNSYTCTCTSGYGGTLCDTNINECASSPCQHGACNDGVNSYTCTCSAGYEGTLCNTNTNECASSPCQHGVCNDAVNSYTCTCSAGYEGTLCNTNTNECASSPCQNGVCNDAVNSYTCTCTSGYGGTLCDTISIRLVNGATSNVGRVEVWHSGAWGTVCDDNWDMNDANVACRQLGYPYATNFYGSATHGAGSGAIHLDSINCAGTEASLGSCPHGGWGVHNCGHGEDSSLKCYPRIRLVNGPLSNEGRVEVYHNGVWGTVCDDSWDINDGHVACRELGYPSAAQVWSSAFYGQGTGAIHLDNTACSGSEASLGACGHSGWGSHNCGHGEDSSVKCNLT</sequence>
<keyword evidence="18" id="KW-1185">Reference proteome</keyword>
<evidence type="ECO:0000256" key="9">
    <source>
        <dbReference type="ARBA" id="ARBA00023136"/>
    </source>
</evidence>
<proteinExistence type="predicted"/>
<dbReference type="RefSeq" id="XP_038079044.1">
    <property type="nucleotide sequence ID" value="XM_038223116.1"/>
</dbReference>
<feature type="disulfide bond" evidence="12">
    <location>
        <begin position="329"/>
        <end position="339"/>
    </location>
</feature>
<dbReference type="GO" id="GO:0005886">
    <property type="term" value="C:plasma membrane"/>
    <property type="evidence" value="ECO:0007669"/>
    <property type="project" value="UniProtKB-SubCell"/>
</dbReference>
<evidence type="ECO:0000256" key="2">
    <source>
        <dbReference type="ARBA" id="ARBA00022475"/>
    </source>
</evidence>
<evidence type="ECO:0000256" key="13">
    <source>
        <dbReference type="PROSITE-ProRule" id="PRU00196"/>
    </source>
</evidence>
<keyword evidence="11" id="KW-0325">Glycoprotein</keyword>
<evidence type="ECO:0000256" key="3">
    <source>
        <dbReference type="ARBA" id="ARBA00022536"/>
    </source>
</evidence>
<dbReference type="Pfam" id="PF00008">
    <property type="entry name" value="EGF"/>
    <property type="match status" value="7"/>
</dbReference>
<dbReference type="Pfam" id="PF00530">
    <property type="entry name" value="SRCR"/>
    <property type="match status" value="2"/>
</dbReference>